<sequence>MLILNLFITMKDLYKIFQIWNNNEYTPPDFIKNLIITLIHIRNACAHSSLTLIGKNEVQIIDRKPNGQITYNVICQIHELMM</sequence>
<evidence type="ECO:0000313" key="1">
    <source>
        <dbReference type="EMBL" id="GAH81184.1"/>
    </source>
</evidence>
<reference evidence="1" key="1">
    <citation type="journal article" date="2014" name="Front. Microbiol.">
        <title>High frequency of phylogenetically diverse reductive dehalogenase-homologous genes in deep subseafloor sedimentary metagenomes.</title>
        <authorList>
            <person name="Kawai M."/>
            <person name="Futagami T."/>
            <person name="Toyoda A."/>
            <person name="Takaki Y."/>
            <person name="Nishi S."/>
            <person name="Hori S."/>
            <person name="Arai W."/>
            <person name="Tsubouchi T."/>
            <person name="Morono Y."/>
            <person name="Uchiyama I."/>
            <person name="Ito T."/>
            <person name="Fujiyama A."/>
            <person name="Inagaki F."/>
            <person name="Takami H."/>
        </authorList>
    </citation>
    <scope>NUCLEOTIDE SEQUENCE</scope>
    <source>
        <strain evidence="1">Expedition CK06-06</strain>
    </source>
</reference>
<proteinExistence type="predicted"/>
<dbReference type="EMBL" id="BARU01040766">
    <property type="protein sequence ID" value="GAH81184.1"/>
    <property type="molecule type" value="Genomic_DNA"/>
</dbReference>
<accession>X1JSC8</accession>
<gene>
    <name evidence="1" type="ORF">S03H2_62972</name>
</gene>
<organism evidence="1">
    <name type="scientific">marine sediment metagenome</name>
    <dbReference type="NCBI Taxonomy" id="412755"/>
    <lineage>
        <taxon>unclassified sequences</taxon>
        <taxon>metagenomes</taxon>
        <taxon>ecological metagenomes</taxon>
    </lineage>
</organism>
<dbReference type="AlphaFoldDB" id="X1JSC8"/>
<protein>
    <submittedName>
        <fullName evidence="1">Uncharacterized protein</fullName>
    </submittedName>
</protein>
<feature type="non-terminal residue" evidence="1">
    <location>
        <position position="82"/>
    </location>
</feature>
<name>X1JSC8_9ZZZZ</name>
<comment type="caution">
    <text evidence="1">The sequence shown here is derived from an EMBL/GenBank/DDBJ whole genome shotgun (WGS) entry which is preliminary data.</text>
</comment>